<feature type="transmembrane region" description="Helical" evidence="1">
    <location>
        <begin position="91"/>
        <end position="114"/>
    </location>
</feature>
<keyword evidence="3" id="KW-1185">Reference proteome</keyword>
<dbReference type="OrthoDB" id="294817at2759"/>
<protein>
    <recommendedName>
        <fullName evidence="4">Transmembrane protein</fullName>
    </recommendedName>
</protein>
<name>A0A8S1TXQ4_PAROT</name>
<feature type="transmembrane region" description="Helical" evidence="1">
    <location>
        <begin position="235"/>
        <end position="255"/>
    </location>
</feature>
<accession>A0A8S1TXQ4</accession>
<feature type="transmembrane region" description="Helical" evidence="1">
    <location>
        <begin position="160"/>
        <end position="178"/>
    </location>
</feature>
<feature type="transmembrane region" description="Helical" evidence="1">
    <location>
        <begin position="59"/>
        <end position="79"/>
    </location>
</feature>
<dbReference type="EMBL" id="CAJJDP010000035">
    <property type="protein sequence ID" value="CAD8158611.1"/>
    <property type="molecule type" value="Genomic_DNA"/>
</dbReference>
<evidence type="ECO:0000256" key="1">
    <source>
        <dbReference type="SAM" id="Phobius"/>
    </source>
</evidence>
<organism evidence="2 3">
    <name type="scientific">Paramecium octaurelia</name>
    <dbReference type="NCBI Taxonomy" id="43137"/>
    <lineage>
        <taxon>Eukaryota</taxon>
        <taxon>Sar</taxon>
        <taxon>Alveolata</taxon>
        <taxon>Ciliophora</taxon>
        <taxon>Intramacronucleata</taxon>
        <taxon>Oligohymenophorea</taxon>
        <taxon>Peniculida</taxon>
        <taxon>Parameciidae</taxon>
        <taxon>Paramecium</taxon>
    </lineage>
</organism>
<comment type="caution">
    <text evidence="2">The sequence shown here is derived from an EMBL/GenBank/DDBJ whole genome shotgun (WGS) entry which is preliminary data.</text>
</comment>
<gene>
    <name evidence="2" type="ORF">POCTA_138.1.T0350295</name>
</gene>
<feature type="transmembrane region" description="Helical" evidence="1">
    <location>
        <begin position="194"/>
        <end position="215"/>
    </location>
</feature>
<sequence>MAINFGVGQSKKRKVSQIILNNNQQIYIIVMNKDINPMQITKHQYSPQIQKQGLQSLKFVVPICIICSLCSIVIAYMWYSSNGLTEYLLLGLNNVAILIVCIFSFYWSLTFQIVRDVINQQEGFPLSSMPYFHSLFTQILCAIQAGLVLGLIEYNSYNQFILILPLTIIEIFLLLYLANVSRQFNIREYGVQRLIIYATSAINLIFLAFAAYYLKKVISQINYQMYQVSSTNIEISFIKIILLVFFISTILVATFNVKKIKVFFVTISYIIVGLCIMAACVNGLLVRRIQSLNLELSSPNGCRFAMQTISETSLKDELQCSQKYLNLDLSPYLPCDQDQQTYEWESDSNIKLGCVNLQCCKAVQNYLFSPINSLTIWINLIIMIGLVQSFNAAILSESTFKKYKMHIVGDGVVFIILLILAILAVCTYNFTPDLQIGIQHALVKEQSVLNQITILPTPIYKNFDKQEKLIGFHNLQSCQQITAVILQKITFSSDNNLKGIILAIQGTNGQFTILNEENQQDLSIIIDEEITKEFFQAQVLPFDRILIKGKIDEAENFFNNNLYFCSDYPLSADFEILKEFYEIPKKRVLEGISKDTQKYADQAFRFYDITIVIEDATNFQPIQNSQIEIYDGKFLSQSCQIIKQLERNLYELQTDENGKATLNNLSKGNSYTIMIYKPNYKRTCSVLDLQRRIPKTNYIFRLTSSIQKHSVRVILEWSSKSLNLDLYGIFKVNENNCLTGPLSKSCGGMEHISISKEDQHIEILDITQLEPYRYTLFVKRFLTRQESLDLLSKQGINQDWIDSDPHITVYLNELKYPLVEFRLPQITNQQMDRVDMTWMVFQIDGIQSDAPNSIQKMSSEISNDEIKTNTAFKKSYWPNI</sequence>
<evidence type="ECO:0008006" key="4">
    <source>
        <dbReference type="Google" id="ProtNLM"/>
    </source>
</evidence>
<dbReference type="AlphaFoldDB" id="A0A8S1TXQ4"/>
<feature type="transmembrane region" description="Helical" evidence="1">
    <location>
        <begin position="262"/>
        <end position="285"/>
    </location>
</feature>
<keyword evidence="1" id="KW-1133">Transmembrane helix</keyword>
<feature type="transmembrane region" description="Helical" evidence="1">
    <location>
        <begin position="376"/>
        <end position="395"/>
    </location>
</feature>
<dbReference type="Proteomes" id="UP000683925">
    <property type="component" value="Unassembled WGS sequence"/>
</dbReference>
<keyword evidence="1" id="KW-0812">Transmembrane</keyword>
<evidence type="ECO:0000313" key="2">
    <source>
        <dbReference type="EMBL" id="CAD8158611.1"/>
    </source>
</evidence>
<dbReference type="OMA" id="WINLIIM"/>
<reference evidence="2" key="1">
    <citation type="submission" date="2021-01" db="EMBL/GenBank/DDBJ databases">
        <authorList>
            <consortium name="Genoscope - CEA"/>
            <person name="William W."/>
        </authorList>
    </citation>
    <scope>NUCLEOTIDE SEQUENCE</scope>
</reference>
<proteinExistence type="predicted"/>
<evidence type="ECO:0000313" key="3">
    <source>
        <dbReference type="Proteomes" id="UP000683925"/>
    </source>
</evidence>
<feature type="transmembrane region" description="Helical" evidence="1">
    <location>
        <begin position="407"/>
        <end position="430"/>
    </location>
</feature>
<feature type="transmembrane region" description="Helical" evidence="1">
    <location>
        <begin position="135"/>
        <end position="154"/>
    </location>
</feature>
<keyword evidence="1" id="KW-0472">Membrane</keyword>